<dbReference type="InterPro" id="IPR007569">
    <property type="entry name" value="DUF559"/>
</dbReference>
<dbReference type="OrthoDB" id="9798754at2"/>
<reference evidence="3 5" key="2">
    <citation type="submission" date="2019-07" db="EMBL/GenBank/DDBJ databases">
        <title>Draft genome of two Muricauda strains isolated from deep sea.</title>
        <authorList>
            <person name="Sun C."/>
        </authorList>
    </citation>
    <scope>NUCLEOTIDE SEQUENCE [LARGE SCALE GENOMIC DNA]</scope>
    <source>
        <strain evidence="3 5">NH166</strain>
    </source>
</reference>
<keyword evidence="2" id="KW-0540">Nuclease</keyword>
<feature type="domain" description="DUF559" evidence="1">
    <location>
        <begin position="8"/>
        <end position="114"/>
    </location>
</feature>
<keyword evidence="2" id="KW-0255">Endonuclease</keyword>
<dbReference type="CDD" id="cd01038">
    <property type="entry name" value="Endonuclease_DUF559"/>
    <property type="match status" value="1"/>
</dbReference>
<dbReference type="Pfam" id="PF04480">
    <property type="entry name" value="DUF559"/>
    <property type="match status" value="1"/>
</dbReference>
<organism evidence="2 4">
    <name type="scientific">Flagellimonas aequoris</name>
    <dbReference type="NCBI Taxonomy" id="2306997"/>
    <lineage>
        <taxon>Bacteria</taxon>
        <taxon>Pseudomonadati</taxon>
        <taxon>Bacteroidota</taxon>
        <taxon>Flavobacteriia</taxon>
        <taxon>Flavobacteriales</taxon>
        <taxon>Flavobacteriaceae</taxon>
        <taxon>Flagellimonas</taxon>
    </lineage>
</organism>
<dbReference type="RefSeq" id="WP_119641262.1">
    <property type="nucleotide sequence ID" value="NZ_QXFJ01000030.1"/>
</dbReference>
<keyword evidence="5" id="KW-1185">Reference proteome</keyword>
<dbReference type="InterPro" id="IPR011335">
    <property type="entry name" value="Restrct_endonuc-II-like"/>
</dbReference>
<evidence type="ECO:0000259" key="1">
    <source>
        <dbReference type="Pfam" id="PF04480"/>
    </source>
</evidence>
<dbReference type="Proteomes" id="UP000284189">
    <property type="component" value="Unassembled WGS sequence"/>
</dbReference>
<evidence type="ECO:0000313" key="3">
    <source>
        <dbReference type="EMBL" id="TXK00117.1"/>
    </source>
</evidence>
<dbReference type="GO" id="GO:0004519">
    <property type="term" value="F:endonuclease activity"/>
    <property type="evidence" value="ECO:0007669"/>
    <property type="project" value="UniProtKB-KW"/>
</dbReference>
<dbReference type="AlphaFoldDB" id="A0A418N3J4"/>
<gene>
    <name evidence="2" type="ORF">D2U88_14485</name>
    <name evidence="3" type="ORF">FQ019_14330</name>
</gene>
<dbReference type="EMBL" id="QXFJ01000030">
    <property type="protein sequence ID" value="RIV68422.1"/>
    <property type="molecule type" value="Genomic_DNA"/>
</dbReference>
<keyword evidence="2" id="KW-0378">Hydrolase</keyword>
<dbReference type="EMBL" id="VNWL01000029">
    <property type="protein sequence ID" value="TXK00117.1"/>
    <property type="molecule type" value="Genomic_DNA"/>
</dbReference>
<protein>
    <submittedName>
        <fullName evidence="2">Endonuclease domain-containing protein</fullName>
    </submittedName>
</protein>
<evidence type="ECO:0000313" key="2">
    <source>
        <dbReference type="EMBL" id="RIV68422.1"/>
    </source>
</evidence>
<name>A0A418N3J4_9FLAO</name>
<comment type="caution">
    <text evidence="2">The sequence shown here is derived from an EMBL/GenBank/DDBJ whole genome shotgun (WGS) entry which is preliminary data.</text>
</comment>
<dbReference type="Proteomes" id="UP000321528">
    <property type="component" value="Unassembled WGS sequence"/>
</dbReference>
<dbReference type="PANTHER" id="PTHR38590:SF1">
    <property type="entry name" value="BLL0828 PROTEIN"/>
    <property type="match status" value="1"/>
</dbReference>
<dbReference type="InterPro" id="IPR047216">
    <property type="entry name" value="Endonuclease_DUF559_bact"/>
</dbReference>
<accession>A0A418N3J4</accession>
<dbReference type="SUPFAM" id="SSF52980">
    <property type="entry name" value="Restriction endonuclease-like"/>
    <property type="match status" value="1"/>
</dbReference>
<sequence>MVIKYNPKLKELARQLRQNATKAEVILWQKLKRDQMHGYDFHRQKPIDEYIVDFFCNKLRLAIEVDGYSHGILEVWEKDVAKTKRLNELGIHVLRFSDNQVLHDMENVLLVIEDYIEKFEATPPSIPPY</sequence>
<dbReference type="Gene3D" id="3.40.960.10">
    <property type="entry name" value="VSR Endonuclease"/>
    <property type="match status" value="1"/>
</dbReference>
<evidence type="ECO:0000313" key="4">
    <source>
        <dbReference type="Proteomes" id="UP000284189"/>
    </source>
</evidence>
<evidence type="ECO:0000313" key="5">
    <source>
        <dbReference type="Proteomes" id="UP000321528"/>
    </source>
</evidence>
<proteinExistence type="predicted"/>
<reference evidence="2 4" key="1">
    <citation type="submission" date="2018-08" db="EMBL/GenBank/DDBJ databases">
        <title>Proposal of Muricauda 72 sp.nov. and Muricauda NH166 sp.nov., isolated from seawater.</title>
        <authorList>
            <person name="Cheng H."/>
            <person name="Wu Y.-H."/>
            <person name="Guo L.-L."/>
            <person name="Xu X.-W."/>
        </authorList>
    </citation>
    <scope>NUCLEOTIDE SEQUENCE [LARGE SCALE GENOMIC DNA]</scope>
    <source>
        <strain evidence="2 4">NH166</strain>
    </source>
</reference>
<dbReference type="PANTHER" id="PTHR38590">
    <property type="entry name" value="BLL0828 PROTEIN"/>
    <property type="match status" value="1"/>
</dbReference>